<dbReference type="AlphaFoldDB" id="A0AAV8UGS9"/>
<organism evidence="2 3">
    <name type="scientific">Rhodosorus marinus</name>
    <dbReference type="NCBI Taxonomy" id="101924"/>
    <lineage>
        <taxon>Eukaryota</taxon>
        <taxon>Rhodophyta</taxon>
        <taxon>Stylonematophyceae</taxon>
        <taxon>Stylonematales</taxon>
        <taxon>Stylonemataceae</taxon>
        <taxon>Rhodosorus</taxon>
    </lineage>
</organism>
<name>A0AAV8UGS9_9RHOD</name>
<evidence type="ECO:0000313" key="2">
    <source>
        <dbReference type="EMBL" id="KAJ8901710.1"/>
    </source>
</evidence>
<gene>
    <name evidence="2" type="ORF">NDN08_003916</name>
</gene>
<protein>
    <recommendedName>
        <fullName evidence="4">Cytochrome c oxidase assembly protein COX20, mitochondrial</fullName>
    </recommendedName>
</protein>
<keyword evidence="3" id="KW-1185">Reference proteome</keyword>
<evidence type="ECO:0008006" key="4">
    <source>
        <dbReference type="Google" id="ProtNLM"/>
    </source>
</evidence>
<evidence type="ECO:0000313" key="3">
    <source>
        <dbReference type="Proteomes" id="UP001157974"/>
    </source>
</evidence>
<accession>A0AAV8UGS9</accession>
<feature type="region of interest" description="Disordered" evidence="1">
    <location>
        <begin position="96"/>
        <end position="128"/>
    </location>
</feature>
<comment type="caution">
    <text evidence="2">The sequence shown here is derived from an EMBL/GenBank/DDBJ whole genome shotgun (WGS) entry which is preliminary data.</text>
</comment>
<reference evidence="2 3" key="1">
    <citation type="journal article" date="2023" name="Nat. Commun.">
        <title>Origin of minicircular mitochondrial genomes in red algae.</title>
        <authorList>
            <person name="Lee Y."/>
            <person name="Cho C.H."/>
            <person name="Lee Y.M."/>
            <person name="Park S.I."/>
            <person name="Yang J.H."/>
            <person name="West J.A."/>
            <person name="Bhattacharya D."/>
            <person name="Yoon H.S."/>
        </authorList>
    </citation>
    <scope>NUCLEOTIDE SEQUENCE [LARGE SCALE GENOMIC DNA]</scope>
    <source>
        <strain evidence="2 3">CCMP1338</strain>
        <tissue evidence="2">Whole cell</tissue>
    </source>
</reference>
<dbReference type="Proteomes" id="UP001157974">
    <property type="component" value="Unassembled WGS sequence"/>
</dbReference>
<dbReference type="EMBL" id="JAMWBK010000010">
    <property type="protein sequence ID" value="KAJ8901710.1"/>
    <property type="molecule type" value="Genomic_DNA"/>
</dbReference>
<sequence>MKHSTTAVMASEEKSMLKQLGERHEKLKHKIHTTKIPIKSKWGRSAMGMLYCSITFGVCWGLTRSMRVEERGYDLEGSAKRLGLDMEAVEEKREKRLQVNGGVPQPGSLQDVLDQAKRKRDERRNIGQ</sequence>
<evidence type="ECO:0000256" key="1">
    <source>
        <dbReference type="SAM" id="MobiDB-lite"/>
    </source>
</evidence>
<proteinExistence type="predicted"/>